<protein>
    <submittedName>
        <fullName evidence="1">Uncharacterized protein</fullName>
    </submittedName>
</protein>
<organism evidence="1">
    <name type="scientific">Tanacetum cinerariifolium</name>
    <name type="common">Dalmatian daisy</name>
    <name type="synonym">Chrysanthemum cinerariifolium</name>
    <dbReference type="NCBI Taxonomy" id="118510"/>
    <lineage>
        <taxon>Eukaryota</taxon>
        <taxon>Viridiplantae</taxon>
        <taxon>Streptophyta</taxon>
        <taxon>Embryophyta</taxon>
        <taxon>Tracheophyta</taxon>
        <taxon>Spermatophyta</taxon>
        <taxon>Magnoliopsida</taxon>
        <taxon>eudicotyledons</taxon>
        <taxon>Gunneridae</taxon>
        <taxon>Pentapetalae</taxon>
        <taxon>asterids</taxon>
        <taxon>campanulids</taxon>
        <taxon>Asterales</taxon>
        <taxon>Asteraceae</taxon>
        <taxon>Asteroideae</taxon>
        <taxon>Anthemideae</taxon>
        <taxon>Anthemidinae</taxon>
        <taxon>Tanacetum</taxon>
    </lineage>
</organism>
<comment type="caution">
    <text evidence="1">The sequence shown here is derived from an EMBL/GenBank/DDBJ whole genome shotgun (WGS) entry which is preliminary data.</text>
</comment>
<reference evidence="1" key="1">
    <citation type="journal article" date="2019" name="Sci. Rep.">
        <title>Draft genome of Tanacetum cinerariifolium, the natural source of mosquito coil.</title>
        <authorList>
            <person name="Yamashiro T."/>
            <person name="Shiraishi A."/>
            <person name="Satake H."/>
            <person name="Nakayama K."/>
        </authorList>
    </citation>
    <scope>NUCLEOTIDE SEQUENCE</scope>
</reference>
<sequence>MFNHLKCVGVLVGGCDGVKASTVPMSVEVLVGLDDGGSSGVVMVEVVAVWLVRVAEWGCFDGGVGRGVVPVVSTGGGGSGVRERVAAGDVDIDLKLVPTWLINSDLELHELINLALSPELLCDHLPSGDLVTFRPTCSYFTSSVELLNNLP</sequence>
<name>A0A6L2NY92_TANCI</name>
<dbReference type="EMBL" id="BKCJ010009986">
    <property type="protein sequence ID" value="GEU89544.1"/>
    <property type="molecule type" value="Genomic_DNA"/>
</dbReference>
<accession>A0A6L2NY92</accession>
<dbReference type="AlphaFoldDB" id="A0A6L2NY92"/>
<proteinExistence type="predicted"/>
<evidence type="ECO:0000313" key="1">
    <source>
        <dbReference type="EMBL" id="GEU89544.1"/>
    </source>
</evidence>
<gene>
    <name evidence="1" type="ORF">Tci_061522</name>
</gene>